<protein>
    <submittedName>
        <fullName evidence="3">TldD/PmbA family protein</fullName>
    </submittedName>
</protein>
<reference evidence="4" key="1">
    <citation type="journal article" date="2019" name="Int. J. Syst. Evol. Microbiol.">
        <title>The Global Catalogue of Microorganisms (GCM) 10K type strain sequencing project: providing services to taxonomists for standard genome sequencing and annotation.</title>
        <authorList>
            <consortium name="The Broad Institute Genomics Platform"/>
            <consortium name="The Broad Institute Genome Sequencing Center for Infectious Disease"/>
            <person name="Wu L."/>
            <person name="Ma J."/>
        </authorList>
    </citation>
    <scope>NUCLEOTIDE SEQUENCE [LARGE SCALE GENOMIC DNA]</scope>
    <source>
        <strain evidence="4">JCM 30346</strain>
    </source>
</reference>
<comment type="similarity">
    <text evidence="1">Belongs to the peptidase U62 family.</text>
</comment>
<dbReference type="InterPro" id="IPR051463">
    <property type="entry name" value="Peptidase_U62_metallo"/>
</dbReference>
<evidence type="ECO:0000256" key="1">
    <source>
        <dbReference type="ARBA" id="ARBA00005836"/>
    </source>
</evidence>
<dbReference type="InterPro" id="IPR036059">
    <property type="entry name" value="TldD/PmbA_sf"/>
</dbReference>
<dbReference type="EMBL" id="JBHSRF010000013">
    <property type="protein sequence ID" value="MFC6082024.1"/>
    <property type="molecule type" value="Genomic_DNA"/>
</dbReference>
<gene>
    <name evidence="3" type="ORF">ACFP1K_12715</name>
</gene>
<feature type="domain" description="Metalloprotease TldD/E C-terminal" evidence="2">
    <location>
        <begin position="227"/>
        <end position="461"/>
    </location>
</feature>
<dbReference type="RefSeq" id="WP_380751164.1">
    <property type="nucleotide sequence ID" value="NZ_JBHSRF010000013.1"/>
</dbReference>
<organism evidence="3 4">
    <name type="scientific">Sphaerisporangium aureirubrum</name>
    <dbReference type="NCBI Taxonomy" id="1544736"/>
    <lineage>
        <taxon>Bacteria</taxon>
        <taxon>Bacillati</taxon>
        <taxon>Actinomycetota</taxon>
        <taxon>Actinomycetes</taxon>
        <taxon>Streptosporangiales</taxon>
        <taxon>Streptosporangiaceae</taxon>
        <taxon>Sphaerisporangium</taxon>
    </lineage>
</organism>
<evidence type="ECO:0000313" key="4">
    <source>
        <dbReference type="Proteomes" id="UP001596137"/>
    </source>
</evidence>
<dbReference type="Pfam" id="PF19289">
    <property type="entry name" value="PmbA_TldD_3rd"/>
    <property type="match status" value="1"/>
</dbReference>
<evidence type="ECO:0000313" key="3">
    <source>
        <dbReference type="EMBL" id="MFC6082024.1"/>
    </source>
</evidence>
<dbReference type="Proteomes" id="UP001596137">
    <property type="component" value="Unassembled WGS sequence"/>
</dbReference>
<sequence>MSTPLIDQDAAARVAAAAATGCRAEVFAESWVLSRAVAEQDGLRLAQRRREGMGLSLVTAQGVHHRHLPWLATDRLPLLLADHPAAGRGGAGPIPGGQDGPDVSAEADLATAETLSRMVGVAAAEAGAAYPGVTTARVTGEFTRRVTLVAREDGVLREDVNGRVELRVTVTARRNGGTARVLRVAGAEVADPGALAAAVGDERIRAAARAAADVAVRDLDAVDPPVGELSVVLAAGGPGALLHEVCGHGLEADVALQPGAAYGGALGQRLAPSGLTLIDSPRAPAGAGLYRFDDEGEPAAEVALLEDGVLRSYLHDRRTAGATGAEPHGHGRRLSYAYPALPRMSCTYVAPGTLSPEEIVAATPFGLYVESIVSGETDMSSGRFSVRVTSGRLIENGRLTAPIREATLTGTGLGVLSAIDLIGDDLRFMPYGYQCNKLGQFPLTVSVGQPTLRVAAMAVSGP</sequence>
<dbReference type="InterPro" id="IPR045569">
    <property type="entry name" value="Metalloprtase-TldD/E_C"/>
</dbReference>
<dbReference type="SUPFAM" id="SSF111283">
    <property type="entry name" value="Putative modulator of DNA gyrase, PmbA/TldD"/>
    <property type="match status" value="1"/>
</dbReference>
<comment type="caution">
    <text evidence="3">The sequence shown here is derived from an EMBL/GenBank/DDBJ whole genome shotgun (WGS) entry which is preliminary data.</text>
</comment>
<dbReference type="PANTHER" id="PTHR30624">
    <property type="entry name" value="UNCHARACTERIZED PROTEIN TLDD AND PMBA"/>
    <property type="match status" value="1"/>
</dbReference>
<evidence type="ECO:0000259" key="2">
    <source>
        <dbReference type="Pfam" id="PF19289"/>
    </source>
</evidence>
<name>A0ABW1NF83_9ACTN</name>
<proteinExistence type="inferred from homology"/>
<dbReference type="PANTHER" id="PTHR30624:SF4">
    <property type="entry name" value="METALLOPROTEASE TLDD"/>
    <property type="match status" value="1"/>
</dbReference>
<accession>A0ABW1NF83</accession>
<keyword evidence="4" id="KW-1185">Reference proteome</keyword>